<feature type="signal peptide" evidence="1">
    <location>
        <begin position="1"/>
        <end position="25"/>
    </location>
</feature>
<sequence length="164" mass="17535">MMIKSLKPVLKVTLAAALTLPMILAIPDGKVEATPDISSVSPVALTAPPPESQSIQSLAQYENIYQASGNVIPVGGLTALVSTTTTTYTKMNSITVQYSLQRWTGSAWVNYQSNSVTKNNVSALDASSSWTVITGYYYRVVSIHSVNNGSKTETSTHTSSNVLF</sequence>
<evidence type="ECO:0000313" key="4">
    <source>
        <dbReference type="Proteomes" id="UP000247078"/>
    </source>
</evidence>
<comment type="caution">
    <text evidence="2">The sequence shown here is derived from an EMBL/GenBank/DDBJ whole genome shotgun (WGS) entry which is preliminary data.</text>
</comment>
<keyword evidence="5" id="KW-1185">Reference proteome</keyword>
<protein>
    <submittedName>
        <fullName evidence="2">Uncharacterized protein</fullName>
    </submittedName>
</protein>
<keyword evidence="1" id="KW-0732">Signal</keyword>
<dbReference type="AlphaFoldDB" id="A0A855XW35"/>
<dbReference type="Proteomes" id="UP000248827">
    <property type="component" value="Unassembled WGS sequence"/>
</dbReference>
<name>A0A855XW35_9BACL</name>
<feature type="chain" id="PRO_5032948515" evidence="1">
    <location>
        <begin position="26"/>
        <end position="164"/>
    </location>
</feature>
<dbReference type="RefSeq" id="WP_110000150.1">
    <property type="nucleotide sequence ID" value="NZ_QGTZ01000007.1"/>
</dbReference>
<evidence type="ECO:0000256" key="1">
    <source>
        <dbReference type="SAM" id="SignalP"/>
    </source>
</evidence>
<dbReference type="Proteomes" id="UP000247078">
    <property type="component" value="Unassembled WGS sequence"/>
</dbReference>
<dbReference type="EMBL" id="QGTZ01000007">
    <property type="protein sequence ID" value="PWW38753.1"/>
    <property type="molecule type" value="Genomic_DNA"/>
</dbReference>
<dbReference type="EMBL" id="QLLI01000032">
    <property type="protein sequence ID" value="RAI83587.1"/>
    <property type="molecule type" value="Genomic_DNA"/>
</dbReference>
<dbReference type="OrthoDB" id="1808478at2"/>
<evidence type="ECO:0000313" key="5">
    <source>
        <dbReference type="Proteomes" id="UP000248827"/>
    </source>
</evidence>
<organism evidence="2 4">
    <name type="scientific">Paenibacillus pabuli</name>
    <dbReference type="NCBI Taxonomy" id="1472"/>
    <lineage>
        <taxon>Bacteria</taxon>
        <taxon>Bacillati</taxon>
        <taxon>Bacillota</taxon>
        <taxon>Bacilli</taxon>
        <taxon>Bacillales</taxon>
        <taxon>Paenibacillaceae</taxon>
        <taxon>Paenibacillus</taxon>
    </lineage>
</organism>
<gene>
    <name evidence="3" type="ORF">DET54_13210</name>
    <name evidence="2" type="ORF">DET56_107155</name>
</gene>
<reference evidence="2 4" key="1">
    <citation type="submission" date="2018-05" db="EMBL/GenBank/DDBJ databases">
        <title>Freshwater and sediment microbial communities from various areas in North America, analyzing microbe dynamics in response to fracking.</title>
        <authorList>
            <person name="Lamendella R."/>
        </authorList>
    </citation>
    <scope>NUCLEOTIDE SEQUENCE [LARGE SCALE GENOMIC DNA]</scope>
    <source>
        <strain evidence="2 4">DB-3</strain>
        <strain evidence="3 5">NG-13</strain>
    </source>
</reference>
<accession>A0A855XW35</accession>
<evidence type="ECO:0000313" key="2">
    <source>
        <dbReference type="EMBL" id="PWW38753.1"/>
    </source>
</evidence>
<proteinExistence type="predicted"/>
<evidence type="ECO:0000313" key="3">
    <source>
        <dbReference type="EMBL" id="RAI83587.1"/>
    </source>
</evidence>